<dbReference type="VEuPathDB" id="FungiDB:HMPREF1541_04209"/>
<evidence type="ECO:0000256" key="2">
    <source>
        <dbReference type="ARBA" id="ARBA00022771"/>
    </source>
</evidence>
<evidence type="ECO:0000256" key="1">
    <source>
        <dbReference type="ARBA" id="ARBA00022723"/>
    </source>
</evidence>
<dbReference type="InterPro" id="IPR002867">
    <property type="entry name" value="IBR_dom"/>
</dbReference>
<keyword evidence="3" id="KW-0833">Ubl conjugation pathway</keyword>
<protein>
    <recommendedName>
        <fullName evidence="5">IBR domain-containing protein</fullName>
    </recommendedName>
</protein>
<evidence type="ECO:0000256" key="4">
    <source>
        <dbReference type="ARBA" id="ARBA00022833"/>
    </source>
</evidence>
<keyword evidence="2" id="KW-0863">Zinc-finger</keyword>
<organism evidence="6 7">
    <name type="scientific">Cyphellophora europaea (strain CBS 101466)</name>
    <name type="common">Phialophora europaea</name>
    <dbReference type="NCBI Taxonomy" id="1220924"/>
    <lineage>
        <taxon>Eukaryota</taxon>
        <taxon>Fungi</taxon>
        <taxon>Dikarya</taxon>
        <taxon>Ascomycota</taxon>
        <taxon>Pezizomycotina</taxon>
        <taxon>Eurotiomycetes</taxon>
        <taxon>Chaetothyriomycetidae</taxon>
        <taxon>Chaetothyriales</taxon>
        <taxon>Cyphellophoraceae</taxon>
        <taxon>Cyphellophora</taxon>
    </lineage>
</organism>
<dbReference type="InterPro" id="IPR031127">
    <property type="entry name" value="E3_UB_ligase_RBR"/>
</dbReference>
<dbReference type="Gene3D" id="3.30.40.10">
    <property type="entry name" value="Zinc/RING finger domain, C3HC4 (zinc finger)"/>
    <property type="match status" value="1"/>
</dbReference>
<keyword evidence="1" id="KW-0479">Metal-binding</keyword>
<dbReference type="Proteomes" id="UP000030752">
    <property type="component" value="Unassembled WGS sequence"/>
</dbReference>
<name>W2S2I3_CYPE1</name>
<dbReference type="PANTHER" id="PTHR11685">
    <property type="entry name" value="RBR FAMILY RING FINGER AND IBR DOMAIN-CONTAINING"/>
    <property type="match status" value="1"/>
</dbReference>
<evidence type="ECO:0000313" key="6">
    <source>
        <dbReference type="EMBL" id="ETN42268.1"/>
    </source>
</evidence>
<dbReference type="AlphaFoldDB" id="W2S2I3"/>
<dbReference type="RefSeq" id="XP_008716777.1">
    <property type="nucleotide sequence ID" value="XM_008718555.1"/>
</dbReference>
<dbReference type="OrthoDB" id="9977870at2759"/>
<dbReference type="SUPFAM" id="SSF57850">
    <property type="entry name" value="RING/U-box"/>
    <property type="match status" value="2"/>
</dbReference>
<dbReference type="PROSITE" id="PS00518">
    <property type="entry name" value="ZF_RING_1"/>
    <property type="match status" value="1"/>
</dbReference>
<keyword evidence="7" id="KW-1185">Reference proteome</keyword>
<dbReference type="GO" id="GO:0004842">
    <property type="term" value="F:ubiquitin-protein transferase activity"/>
    <property type="evidence" value="ECO:0007669"/>
    <property type="project" value="InterPro"/>
</dbReference>
<sequence length="394" mass="43857">MAGPSRRYNSDDEVDPYVGIDTESALHTLDSRIAELLGFRATIAENRDSDSDADRRMAESMTAAVLSDGPLITTHIREEEVAAHDHRLARRLDDEFKRTRRMTPPTDGDLPPLSSLPCESEMAFLSKIAGLFVSESAARSLLPNNILVAETEANGQLKASHQCTICLDSKTWVEVFQAPCRHEYCGDCIRTLFQESYKDESLFPPRCCKQTIPITGKFLALFLPTSIRNRYATRSIEVTTTDRTYCNKCNTFILPRTTEDNVAVCSACKARTCSKCKRAAHTGDCTTDPAEHKVLRLAKEQGWQRCAVAVTNSAISVLRSGSLVDALPSLWNDYSNEQIRLSIERLSEPRMQLLAEHRFSKLLAILRAAMRARTPTELGGELTAQTTAKNAIRP</sequence>
<evidence type="ECO:0000256" key="3">
    <source>
        <dbReference type="ARBA" id="ARBA00022786"/>
    </source>
</evidence>
<accession>W2S2I3</accession>
<dbReference type="eggNOG" id="KOG1812">
    <property type="taxonomic scope" value="Eukaryota"/>
</dbReference>
<dbReference type="HOGENOM" id="CLU_700238_0_0_1"/>
<dbReference type="InterPro" id="IPR013083">
    <property type="entry name" value="Znf_RING/FYVE/PHD"/>
</dbReference>
<evidence type="ECO:0000313" key="7">
    <source>
        <dbReference type="Proteomes" id="UP000030752"/>
    </source>
</evidence>
<dbReference type="InParanoid" id="W2S2I3"/>
<evidence type="ECO:0000259" key="5">
    <source>
        <dbReference type="Pfam" id="PF01485"/>
    </source>
</evidence>
<dbReference type="InterPro" id="IPR017907">
    <property type="entry name" value="Znf_RING_CS"/>
</dbReference>
<feature type="domain" description="IBR" evidence="5">
    <location>
        <begin position="233"/>
        <end position="283"/>
    </location>
</feature>
<dbReference type="CDD" id="cd20335">
    <property type="entry name" value="BRcat_RBR"/>
    <property type="match status" value="1"/>
</dbReference>
<gene>
    <name evidence="6" type="ORF">HMPREF1541_04209</name>
</gene>
<dbReference type="GO" id="GO:0008270">
    <property type="term" value="F:zinc ion binding"/>
    <property type="evidence" value="ECO:0007669"/>
    <property type="project" value="UniProtKB-KW"/>
</dbReference>
<keyword evidence="4" id="KW-0862">Zinc</keyword>
<dbReference type="Pfam" id="PF01485">
    <property type="entry name" value="IBR"/>
    <property type="match status" value="1"/>
</dbReference>
<dbReference type="STRING" id="1220924.W2S2I3"/>
<proteinExistence type="predicted"/>
<reference evidence="6 7" key="1">
    <citation type="submission" date="2013-03" db="EMBL/GenBank/DDBJ databases">
        <title>The Genome Sequence of Phialophora europaea CBS 101466.</title>
        <authorList>
            <consortium name="The Broad Institute Genomics Platform"/>
            <person name="Cuomo C."/>
            <person name="de Hoog S."/>
            <person name="Gorbushina A."/>
            <person name="Walker B."/>
            <person name="Young S.K."/>
            <person name="Zeng Q."/>
            <person name="Gargeya S."/>
            <person name="Fitzgerald M."/>
            <person name="Haas B."/>
            <person name="Abouelleil A."/>
            <person name="Allen A.W."/>
            <person name="Alvarado L."/>
            <person name="Arachchi H.M."/>
            <person name="Berlin A.M."/>
            <person name="Chapman S.B."/>
            <person name="Gainer-Dewar J."/>
            <person name="Goldberg J."/>
            <person name="Griggs A."/>
            <person name="Gujja S."/>
            <person name="Hansen M."/>
            <person name="Howarth C."/>
            <person name="Imamovic A."/>
            <person name="Ireland A."/>
            <person name="Larimer J."/>
            <person name="McCowan C."/>
            <person name="Murphy C."/>
            <person name="Pearson M."/>
            <person name="Poon T.W."/>
            <person name="Priest M."/>
            <person name="Roberts A."/>
            <person name="Saif S."/>
            <person name="Shea T."/>
            <person name="Sisk P."/>
            <person name="Sykes S."/>
            <person name="Wortman J."/>
            <person name="Nusbaum C."/>
            <person name="Birren B."/>
        </authorList>
    </citation>
    <scope>NUCLEOTIDE SEQUENCE [LARGE SCALE GENOMIC DNA]</scope>
    <source>
        <strain evidence="6 7">CBS 101466</strain>
    </source>
</reference>
<dbReference type="GeneID" id="19971548"/>
<dbReference type="GO" id="GO:0016567">
    <property type="term" value="P:protein ubiquitination"/>
    <property type="evidence" value="ECO:0007669"/>
    <property type="project" value="InterPro"/>
</dbReference>
<dbReference type="EMBL" id="KB822719">
    <property type="protein sequence ID" value="ETN42268.1"/>
    <property type="molecule type" value="Genomic_DNA"/>
</dbReference>